<organism evidence="2 3">
    <name type="scientific">Gallaecimonas xiamenensis 3-C-1</name>
    <dbReference type="NCBI Taxonomy" id="745411"/>
    <lineage>
        <taxon>Bacteria</taxon>
        <taxon>Pseudomonadati</taxon>
        <taxon>Pseudomonadota</taxon>
        <taxon>Gammaproteobacteria</taxon>
        <taxon>Enterobacterales</taxon>
        <taxon>Gallaecimonadaceae</taxon>
        <taxon>Gallaecimonas</taxon>
    </lineage>
</organism>
<dbReference type="PATRIC" id="fig|745411.4.peg.612"/>
<keyword evidence="1" id="KW-1133">Transmembrane helix</keyword>
<dbReference type="OrthoDB" id="9788724at2"/>
<comment type="caution">
    <text evidence="2">The sequence shown here is derived from an EMBL/GenBank/DDBJ whole genome shotgun (WGS) entry which is preliminary data.</text>
</comment>
<feature type="transmembrane region" description="Helical" evidence="1">
    <location>
        <begin position="236"/>
        <end position="255"/>
    </location>
</feature>
<feature type="transmembrane region" description="Helical" evidence="1">
    <location>
        <begin position="57"/>
        <end position="77"/>
    </location>
</feature>
<dbReference type="eggNOG" id="COG4299">
    <property type="taxonomic scope" value="Bacteria"/>
</dbReference>
<dbReference type="EMBL" id="AMRI01000003">
    <property type="protein sequence ID" value="EKE77163.1"/>
    <property type="molecule type" value="Genomic_DNA"/>
</dbReference>
<feature type="transmembrane region" description="Helical" evidence="1">
    <location>
        <begin position="21"/>
        <end position="45"/>
    </location>
</feature>
<feature type="transmembrane region" description="Helical" evidence="1">
    <location>
        <begin position="334"/>
        <end position="356"/>
    </location>
</feature>
<name>K2JPQ4_9GAMM</name>
<evidence type="ECO:0000256" key="1">
    <source>
        <dbReference type="SAM" id="Phobius"/>
    </source>
</evidence>
<feature type="transmembrane region" description="Helical" evidence="1">
    <location>
        <begin position="126"/>
        <end position="146"/>
    </location>
</feature>
<dbReference type="AlphaFoldDB" id="K2JPQ4"/>
<keyword evidence="3" id="KW-1185">Reference proteome</keyword>
<keyword evidence="1" id="KW-0812">Transmembrane</keyword>
<dbReference type="PANTHER" id="PTHR31061">
    <property type="entry name" value="LD22376P"/>
    <property type="match status" value="1"/>
</dbReference>
<reference evidence="2 3" key="1">
    <citation type="journal article" date="2012" name="J. Bacteriol.">
        <title>Genome Sequence of Gallaecimonas xiamenensis Type Strain 3-C-1.</title>
        <authorList>
            <person name="Lai Q."/>
            <person name="Wang L."/>
            <person name="Wang W."/>
            <person name="Shao Z."/>
        </authorList>
    </citation>
    <scope>NUCLEOTIDE SEQUENCE [LARGE SCALE GENOMIC DNA]</scope>
    <source>
        <strain evidence="2 3">3-C-1</strain>
    </source>
</reference>
<dbReference type="NCBIfam" id="NF046061">
    <property type="entry name" value="NagX_SO_3504"/>
    <property type="match status" value="1"/>
</dbReference>
<sequence length="364" mass="39627">MTTPQPQRLLCVDALRGFDMFWILGGELLFAALFTWTGAGIWHSLAGQMAHSDWHGLTAYDGIFPLFIFLSGVTLGLADKRASALGGGARRALYRSALRRLLLLLLLGVLYNHGWGTGLPGHWDEVRYASVLGRIGLAWFVAAMLVWHCRPKVWQGVALAILLGYWALLAGHLDNPAATPNAWVDGHWLPGIHYRQMPADPEGLLSTLPAVVNALLGVVAGGLLRSPRQPWSKAVLLAALGLGLLALGYLWSLVFPLNKTLWTSSFVLVTSGWSALLLALFYVLIDLLRLRWLGLAFAVIGANAIAIYLASSLVDWPYVAASLFGQWLAALGPSAQPLGAALALLAVQWLVLAWLYKRQIFIKV</sequence>
<dbReference type="PANTHER" id="PTHR31061:SF24">
    <property type="entry name" value="LD22376P"/>
    <property type="match status" value="1"/>
</dbReference>
<feature type="transmembrane region" description="Helical" evidence="1">
    <location>
        <begin position="204"/>
        <end position="224"/>
    </location>
</feature>
<proteinExistence type="predicted"/>
<feature type="transmembrane region" description="Helical" evidence="1">
    <location>
        <begin position="292"/>
        <end position="314"/>
    </location>
</feature>
<dbReference type="RefSeq" id="WP_008482850.1">
    <property type="nucleotide sequence ID" value="NZ_AMRI01000003.1"/>
</dbReference>
<dbReference type="STRING" id="745411.B3C1_03120"/>
<gene>
    <name evidence="2" type="ORF">B3C1_03120</name>
</gene>
<dbReference type="Proteomes" id="UP000006755">
    <property type="component" value="Unassembled WGS sequence"/>
</dbReference>
<keyword evidence="1" id="KW-0472">Membrane</keyword>
<accession>K2JPQ4</accession>
<feature type="transmembrane region" description="Helical" evidence="1">
    <location>
        <begin position="153"/>
        <end position="173"/>
    </location>
</feature>
<evidence type="ECO:0000313" key="3">
    <source>
        <dbReference type="Proteomes" id="UP000006755"/>
    </source>
</evidence>
<feature type="transmembrane region" description="Helical" evidence="1">
    <location>
        <begin position="97"/>
        <end position="114"/>
    </location>
</feature>
<feature type="transmembrane region" description="Helical" evidence="1">
    <location>
        <begin position="261"/>
        <end position="285"/>
    </location>
</feature>
<evidence type="ECO:0008006" key="4">
    <source>
        <dbReference type="Google" id="ProtNLM"/>
    </source>
</evidence>
<evidence type="ECO:0000313" key="2">
    <source>
        <dbReference type="EMBL" id="EKE77163.1"/>
    </source>
</evidence>
<protein>
    <recommendedName>
        <fullName evidence="4">DUF5009 domain-containing protein</fullName>
    </recommendedName>
</protein>